<dbReference type="RefSeq" id="WP_144999011.1">
    <property type="nucleotide sequence ID" value="NZ_CP036281.1"/>
</dbReference>
<accession>A0A518CTT5</accession>
<feature type="compositionally biased region" description="Basic residues" evidence="1">
    <location>
        <begin position="101"/>
        <end position="111"/>
    </location>
</feature>
<feature type="region of interest" description="Disordered" evidence="1">
    <location>
        <begin position="91"/>
        <end position="180"/>
    </location>
</feature>
<dbReference type="AlphaFoldDB" id="A0A518CTT5"/>
<name>A0A518CTT5_9PLAN</name>
<proteinExistence type="predicted"/>
<protein>
    <submittedName>
        <fullName evidence="2">Uncharacterized protein</fullName>
    </submittedName>
</protein>
<dbReference type="KEGG" id="plon:Pla110_44010"/>
<sequence>MAGNWIKVNCDLATTPEVLMMADQLDSDEDMIVGKLIRLWSWFDTHTEDGSCEKISVKFIDRHVRLEGFAKAMMEAGWLCENKGIVSLPSWEEHNGETAKRRAKDNKRKGQKSPASKKNPKSVQNDSENIPDERGNIAEEMKNRIEENRIDKNKEEKNKKPAAAPQRSSRQPDEYPPPTWEQVQQQLIDFGVQAVNPLVKQARESYTPAQAIAVIGYAQLHKFAPNLLYSRMINTPGKSPLEHGWPQSKKPTAFTEHRYAAQQRAQEASKAQADREEAEKKQKHQAQRERLEEQFGKQLDSMSEETRNDLLSKSHRHDLIKYMTPDIRRFNQLTALFELSKNQAAASR</sequence>
<feature type="compositionally biased region" description="Basic and acidic residues" evidence="1">
    <location>
        <begin position="272"/>
        <end position="295"/>
    </location>
</feature>
<dbReference type="EMBL" id="CP036281">
    <property type="protein sequence ID" value="QDU82640.1"/>
    <property type="molecule type" value="Genomic_DNA"/>
</dbReference>
<evidence type="ECO:0000256" key="1">
    <source>
        <dbReference type="SAM" id="MobiDB-lite"/>
    </source>
</evidence>
<keyword evidence="3" id="KW-1185">Reference proteome</keyword>
<feature type="compositionally biased region" description="Polar residues" evidence="1">
    <location>
        <begin position="113"/>
        <end position="128"/>
    </location>
</feature>
<gene>
    <name evidence="2" type="ORF">Pla110_44010</name>
</gene>
<feature type="compositionally biased region" description="Basic and acidic residues" evidence="1">
    <location>
        <begin position="131"/>
        <end position="159"/>
    </location>
</feature>
<reference evidence="2 3" key="1">
    <citation type="submission" date="2019-02" db="EMBL/GenBank/DDBJ databases">
        <title>Deep-cultivation of Planctomycetes and their phenomic and genomic characterization uncovers novel biology.</title>
        <authorList>
            <person name="Wiegand S."/>
            <person name="Jogler M."/>
            <person name="Boedeker C."/>
            <person name="Pinto D."/>
            <person name="Vollmers J."/>
            <person name="Rivas-Marin E."/>
            <person name="Kohn T."/>
            <person name="Peeters S.H."/>
            <person name="Heuer A."/>
            <person name="Rast P."/>
            <person name="Oberbeckmann S."/>
            <person name="Bunk B."/>
            <person name="Jeske O."/>
            <person name="Meyerdierks A."/>
            <person name="Storesund J.E."/>
            <person name="Kallscheuer N."/>
            <person name="Luecker S."/>
            <person name="Lage O.M."/>
            <person name="Pohl T."/>
            <person name="Merkel B.J."/>
            <person name="Hornburger P."/>
            <person name="Mueller R.-W."/>
            <person name="Bruemmer F."/>
            <person name="Labrenz M."/>
            <person name="Spormann A.M."/>
            <person name="Op den Camp H."/>
            <person name="Overmann J."/>
            <person name="Amann R."/>
            <person name="Jetten M.S.M."/>
            <person name="Mascher T."/>
            <person name="Medema M.H."/>
            <person name="Devos D.P."/>
            <person name="Kaster A.-K."/>
            <person name="Ovreas L."/>
            <person name="Rohde M."/>
            <person name="Galperin M.Y."/>
            <person name="Jogler C."/>
        </authorList>
    </citation>
    <scope>NUCLEOTIDE SEQUENCE [LARGE SCALE GENOMIC DNA]</scope>
    <source>
        <strain evidence="2 3">Pla110</strain>
    </source>
</reference>
<evidence type="ECO:0000313" key="2">
    <source>
        <dbReference type="EMBL" id="QDU82640.1"/>
    </source>
</evidence>
<dbReference type="OrthoDB" id="6630498at2"/>
<dbReference type="Proteomes" id="UP000317178">
    <property type="component" value="Chromosome"/>
</dbReference>
<feature type="compositionally biased region" description="Basic and acidic residues" evidence="1">
    <location>
        <begin position="91"/>
        <end position="100"/>
    </location>
</feature>
<organism evidence="2 3">
    <name type="scientific">Polystyrenella longa</name>
    <dbReference type="NCBI Taxonomy" id="2528007"/>
    <lineage>
        <taxon>Bacteria</taxon>
        <taxon>Pseudomonadati</taxon>
        <taxon>Planctomycetota</taxon>
        <taxon>Planctomycetia</taxon>
        <taxon>Planctomycetales</taxon>
        <taxon>Planctomycetaceae</taxon>
        <taxon>Polystyrenella</taxon>
    </lineage>
</organism>
<evidence type="ECO:0000313" key="3">
    <source>
        <dbReference type="Proteomes" id="UP000317178"/>
    </source>
</evidence>
<feature type="region of interest" description="Disordered" evidence="1">
    <location>
        <begin position="255"/>
        <end position="310"/>
    </location>
</feature>